<dbReference type="STRING" id="1555241.A0A4P9X5P2"/>
<proteinExistence type="inferred from homology"/>
<dbReference type="Gene3D" id="2.80.10.50">
    <property type="match status" value="1"/>
</dbReference>
<feature type="domain" description="MIR" evidence="15">
    <location>
        <begin position="507"/>
        <end position="567"/>
    </location>
</feature>
<feature type="domain" description="MIR" evidence="15">
    <location>
        <begin position="440"/>
        <end position="496"/>
    </location>
</feature>
<keyword evidence="6 14" id="KW-0808">Transferase</keyword>
<keyword evidence="8" id="KW-0677">Repeat</keyword>
<evidence type="ECO:0000256" key="12">
    <source>
        <dbReference type="ARBA" id="ARBA00045085"/>
    </source>
</evidence>
<dbReference type="FunFam" id="2.80.10.50:FF:000012">
    <property type="entry name" value="Protein O-mannosyl-transferase 1"/>
    <property type="match status" value="1"/>
</dbReference>
<dbReference type="GO" id="GO:0004169">
    <property type="term" value="F:dolichyl-phosphate-mannose-protein mannosyltransferase activity"/>
    <property type="evidence" value="ECO:0007669"/>
    <property type="project" value="UniProtKB-UniRule"/>
</dbReference>
<dbReference type="GO" id="GO:0005789">
    <property type="term" value="C:endoplasmic reticulum membrane"/>
    <property type="evidence" value="ECO:0007669"/>
    <property type="project" value="UniProtKB-SubCell"/>
</dbReference>
<evidence type="ECO:0000256" key="14">
    <source>
        <dbReference type="RuleBase" id="RU367007"/>
    </source>
</evidence>
<feature type="domain" description="MIR" evidence="15">
    <location>
        <begin position="352"/>
        <end position="406"/>
    </location>
</feature>
<name>A0A4P9X5P2_9FUNG</name>
<feature type="transmembrane region" description="Helical" evidence="14">
    <location>
        <begin position="299"/>
        <end position="319"/>
    </location>
</feature>
<dbReference type="InterPro" id="IPR027005">
    <property type="entry name" value="PMT-like"/>
</dbReference>
<dbReference type="EC" id="2.4.1.109" evidence="4 14"/>
<dbReference type="Proteomes" id="UP000274922">
    <property type="component" value="Unassembled WGS sequence"/>
</dbReference>
<comment type="pathway">
    <text evidence="2 14">Protein modification; protein glycosylation.</text>
</comment>
<dbReference type="PANTHER" id="PTHR10050">
    <property type="entry name" value="DOLICHYL-PHOSPHATE-MANNOSE--PROTEIN MANNOSYLTRANSFERASE"/>
    <property type="match status" value="1"/>
</dbReference>
<keyword evidence="5 14" id="KW-0328">Glycosyltransferase</keyword>
<reference evidence="17" key="1">
    <citation type="journal article" date="2018" name="Nat. Microbiol.">
        <title>Leveraging single-cell genomics to expand the fungal tree of life.</title>
        <authorList>
            <person name="Ahrendt S.R."/>
            <person name="Quandt C.A."/>
            <person name="Ciobanu D."/>
            <person name="Clum A."/>
            <person name="Salamov A."/>
            <person name="Andreopoulos B."/>
            <person name="Cheng J.F."/>
            <person name="Woyke T."/>
            <person name="Pelin A."/>
            <person name="Henrissat B."/>
            <person name="Reynolds N.K."/>
            <person name="Benny G.L."/>
            <person name="Smith M.E."/>
            <person name="James T.Y."/>
            <person name="Grigoriev I.V."/>
        </authorList>
    </citation>
    <scope>NUCLEOTIDE SEQUENCE [LARGE SCALE GENOMIC DNA]</scope>
    <source>
        <strain evidence="17">ATCC 52028</strain>
    </source>
</reference>
<evidence type="ECO:0000256" key="10">
    <source>
        <dbReference type="ARBA" id="ARBA00022989"/>
    </source>
</evidence>
<keyword evidence="11 14" id="KW-0472">Membrane</keyword>
<dbReference type="AlphaFoldDB" id="A0A4P9X5P2"/>
<dbReference type="InterPro" id="IPR032421">
    <property type="entry name" value="PMT_4TMC"/>
</dbReference>
<dbReference type="Pfam" id="PF16192">
    <property type="entry name" value="PMT_4TMC"/>
    <property type="match status" value="2"/>
</dbReference>
<feature type="transmembrane region" description="Helical" evidence="14">
    <location>
        <begin position="247"/>
        <end position="278"/>
    </location>
</feature>
<dbReference type="Pfam" id="PF02815">
    <property type="entry name" value="MIR"/>
    <property type="match status" value="1"/>
</dbReference>
<comment type="catalytic activity">
    <reaction evidence="13 14">
        <text>a di-trans,poly-cis-dolichyl beta-D-mannosyl phosphate + L-seryl-[protein] = 3-O-(alpha-D-mannosyl)-L-seryl-[protein] + a di-trans,poly-cis-dolichyl phosphate + H(+)</text>
        <dbReference type="Rhea" id="RHEA:17377"/>
        <dbReference type="Rhea" id="RHEA-COMP:9863"/>
        <dbReference type="Rhea" id="RHEA-COMP:13546"/>
        <dbReference type="Rhea" id="RHEA-COMP:19498"/>
        <dbReference type="Rhea" id="RHEA-COMP:19501"/>
        <dbReference type="ChEBI" id="CHEBI:15378"/>
        <dbReference type="ChEBI" id="CHEBI:29999"/>
        <dbReference type="ChEBI" id="CHEBI:57683"/>
        <dbReference type="ChEBI" id="CHEBI:58211"/>
        <dbReference type="ChEBI" id="CHEBI:137321"/>
        <dbReference type="EC" id="2.4.1.109"/>
    </reaction>
</comment>
<accession>A0A4P9X5P2</accession>
<evidence type="ECO:0000256" key="6">
    <source>
        <dbReference type="ARBA" id="ARBA00022679"/>
    </source>
</evidence>
<dbReference type="OrthoDB" id="292747at2759"/>
<evidence type="ECO:0000256" key="7">
    <source>
        <dbReference type="ARBA" id="ARBA00022692"/>
    </source>
</evidence>
<dbReference type="InterPro" id="IPR016093">
    <property type="entry name" value="MIR_motif"/>
</dbReference>
<dbReference type="InterPro" id="IPR036300">
    <property type="entry name" value="MIR_dom_sf"/>
</dbReference>
<dbReference type="InterPro" id="IPR003342">
    <property type="entry name" value="ArnT-like_N"/>
</dbReference>
<feature type="transmembrane region" description="Helical" evidence="14">
    <location>
        <begin position="646"/>
        <end position="667"/>
    </location>
</feature>
<protein>
    <recommendedName>
        <fullName evidence="4 14">Dolichyl-phosphate-mannose--protein mannosyltransferase</fullName>
        <ecNumber evidence="4 14">2.4.1.109</ecNumber>
    </recommendedName>
</protein>
<keyword evidence="17" id="KW-1185">Reference proteome</keyword>
<evidence type="ECO:0000256" key="2">
    <source>
        <dbReference type="ARBA" id="ARBA00004922"/>
    </source>
</evidence>
<feature type="transmembrane region" description="Helical" evidence="14">
    <location>
        <begin position="748"/>
        <end position="768"/>
    </location>
</feature>
<comment type="similarity">
    <text evidence="3 14">Belongs to the glycosyltransferase 39 family.</text>
</comment>
<sequence length="862" mass="95576">MLSHDGSATSDDIRAPHEADAASIDDDGVDAAAAAAARHGADPAAKYAKPGRFGLFGRARDPDARFCAGAFGDHDDWKTPLVLLVLALAMRFWRITESKIVVWDEAHFGKFASHYLKGEFYFDVHPPLGKMLNGLAGWIGGYNGSFPFESGSTYTDDVAYGTMRVFNALFGAVTIPLAFMTCQQLHMSYWASLAAAIGILCDMALLSISRFILLDSMLLCMTGVALYTLCVFRNFQVRQPLSRHWYFWLLASGLSLGLALSVKWIGLFSVAMVGLHTLDDLWSMLGDLSMSKKTYARHLVSRVGGLIAIPALVYMWAFMLHFTVLTNSGPGDAQMSSLFQAGLNGNTFDKNPLHIAYGSKVSIKNNGRGGALLHSHVQHFPVGSMQQQVTAYQHKDANNEFFIRRAWDTPSGRPANATDPAVVPNWVADERDANDPDAEPQILRDGDIVRLVHAQTGRNLHSHKVNAPITVGDYEVSCYGDKNVGDINDHWRVERVDDVAKPTPGMENAIRSLSTRFRLRHVVLGCLLRSHAVNLPQWGFKQLEVFCQKKEHADPLSLGNLWNIELHENSKLPPGGPGAYKSRFLNDFLDLNVAMWSSNNALTPDADKEPDALTSRPIDWPFGTVGLRMCGWGDDAIKFYLLGHPLLWMGSTLAIVALAALCVVYLCRWQRHYKDWPSSRDNALHRGGYSPLPPKQGIDALGSSDFDDTGPDRHTAASAMHTPADGVPDTPARDGLLRSPRDPMLRFANFYFATKVLLGGWALHYLPFFLMGRVTYLHHYFPAVYFAIMAMMFLIDHGVSRVAAAKALAPAQREATKRLVFAGFSVAIVLIFLYFKDIVYGMHGPAHQWSGRRWLQSWKIHD</sequence>
<evidence type="ECO:0000313" key="17">
    <source>
        <dbReference type="Proteomes" id="UP000274922"/>
    </source>
</evidence>
<dbReference type="EMBL" id="ML014215">
    <property type="protein sequence ID" value="RKP00453.1"/>
    <property type="molecule type" value="Genomic_DNA"/>
</dbReference>
<organism evidence="16 17">
    <name type="scientific">Caulochytrium protostelioides</name>
    <dbReference type="NCBI Taxonomy" id="1555241"/>
    <lineage>
        <taxon>Eukaryota</taxon>
        <taxon>Fungi</taxon>
        <taxon>Fungi incertae sedis</taxon>
        <taxon>Chytridiomycota</taxon>
        <taxon>Chytridiomycota incertae sedis</taxon>
        <taxon>Chytridiomycetes</taxon>
        <taxon>Caulochytriales</taxon>
        <taxon>Caulochytriaceae</taxon>
        <taxon>Caulochytrium</taxon>
    </lineage>
</organism>
<comment type="function">
    <text evidence="14">Transfers mannose from Dol-P-mannose to Ser or Thr residues on proteins.</text>
</comment>
<evidence type="ECO:0000256" key="3">
    <source>
        <dbReference type="ARBA" id="ARBA00007222"/>
    </source>
</evidence>
<gene>
    <name evidence="16" type="ORF">CXG81DRAFT_29974</name>
</gene>
<comment type="subcellular location">
    <subcellularLocation>
        <location evidence="1 14">Endoplasmic reticulum membrane</location>
        <topology evidence="1 14">Multi-pass membrane protein</topology>
    </subcellularLocation>
</comment>
<dbReference type="Pfam" id="PF02366">
    <property type="entry name" value="PMT"/>
    <property type="match status" value="1"/>
</dbReference>
<evidence type="ECO:0000256" key="11">
    <source>
        <dbReference type="ARBA" id="ARBA00023136"/>
    </source>
</evidence>
<evidence type="ECO:0000256" key="9">
    <source>
        <dbReference type="ARBA" id="ARBA00022824"/>
    </source>
</evidence>
<evidence type="ECO:0000313" key="16">
    <source>
        <dbReference type="EMBL" id="RKP00453.1"/>
    </source>
</evidence>
<feature type="transmembrane region" description="Helical" evidence="14">
    <location>
        <begin position="780"/>
        <end position="799"/>
    </location>
</feature>
<evidence type="ECO:0000256" key="4">
    <source>
        <dbReference type="ARBA" id="ARBA00012839"/>
    </source>
</evidence>
<dbReference type="PANTHER" id="PTHR10050:SF46">
    <property type="entry name" value="PROTEIN O-MANNOSYL-TRANSFERASE 2"/>
    <property type="match status" value="1"/>
</dbReference>
<evidence type="ECO:0000256" key="5">
    <source>
        <dbReference type="ARBA" id="ARBA00022676"/>
    </source>
</evidence>
<evidence type="ECO:0000256" key="13">
    <source>
        <dbReference type="ARBA" id="ARBA00045102"/>
    </source>
</evidence>
<evidence type="ECO:0000256" key="1">
    <source>
        <dbReference type="ARBA" id="ARBA00004477"/>
    </source>
</evidence>
<feature type="transmembrane region" description="Helical" evidence="14">
    <location>
        <begin position="819"/>
        <end position="835"/>
    </location>
</feature>
<keyword evidence="10 14" id="KW-1133">Transmembrane helix</keyword>
<feature type="transmembrane region" description="Helical" evidence="14">
    <location>
        <begin position="212"/>
        <end position="235"/>
    </location>
</feature>
<evidence type="ECO:0000259" key="15">
    <source>
        <dbReference type="PROSITE" id="PS50919"/>
    </source>
</evidence>
<feature type="transmembrane region" description="Helical" evidence="14">
    <location>
        <begin position="187"/>
        <end position="205"/>
    </location>
</feature>
<keyword evidence="7 14" id="KW-0812">Transmembrane</keyword>
<dbReference type="SUPFAM" id="SSF82109">
    <property type="entry name" value="MIR domain"/>
    <property type="match status" value="1"/>
</dbReference>
<evidence type="ECO:0000256" key="8">
    <source>
        <dbReference type="ARBA" id="ARBA00022737"/>
    </source>
</evidence>
<comment type="catalytic activity">
    <reaction evidence="12 14">
        <text>a di-trans,poly-cis-dolichyl beta-D-mannosyl phosphate + L-threonyl-[protein] = 3-O-(alpha-D-mannosyl)-L-threonyl-[protein] + a di-trans,poly-cis-dolichyl phosphate + H(+)</text>
        <dbReference type="Rhea" id="RHEA:53396"/>
        <dbReference type="Rhea" id="RHEA-COMP:11060"/>
        <dbReference type="Rhea" id="RHEA-COMP:13547"/>
        <dbReference type="Rhea" id="RHEA-COMP:19498"/>
        <dbReference type="Rhea" id="RHEA-COMP:19501"/>
        <dbReference type="ChEBI" id="CHEBI:15378"/>
        <dbReference type="ChEBI" id="CHEBI:30013"/>
        <dbReference type="ChEBI" id="CHEBI:57683"/>
        <dbReference type="ChEBI" id="CHEBI:58211"/>
        <dbReference type="ChEBI" id="CHEBI:137323"/>
        <dbReference type="EC" id="2.4.1.109"/>
    </reaction>
</comment>
<dbReference type="PROSITE" id="PS50919">
    <property type="entry name" value="MIR"/>
    <property type="match status" value="3"/>
</dbReference>
<dbReference type="UniPathway" id="UPA00378"/>
<keyword evidence="9 14" id="KW-0256">Endoplasmic reticulum</keyword>
<dbReference type="SMART" id="SM00472">
    <property type="entry name" value="MIR"/>
    <property type="match status" value="3"/>
</dbReference>